<proteinExistence type="predicted"/>
<evidence type="ECO:0000313" key="2">
    <source>
        <dbReference type="EMBL" id="TCC56152.1"/>
    </source>
</evidence>
<gene>
    <name evidence="2" type="ORF">E0H73_33900</name>
</gene>
<accession>A0A4V2M9P5</accession>
<dbReference type="RefSeq" id="WP_131363323.1">
    <property type="nucleotide sequence ID" value="NZ_SJKB01000013.1"/>
</dbReference>
<evidence type="ECO:0000259" key="1">
    <source>
        <dbReference type="Pfam" id="PF01909"/>
    </source>
</evidence>
<sequence length="206" mass="22814">MSQPISTVVPSLDGSVLSVLARTAQPLTGRKIHQLAASGSESGTRKVLRRLTSTGLVTATEVGASVQYALNRQHLAANVVLELTELRQRLFERMRDAIEQWSPKPVHASVFGSTARGDGDLHSDVDLLLVHEFADDPPPDWDELGEQVYAWSGNHLQTYELTEAELADHLHVGEPIVKDWVRDAVTIYGPDFLDLRNRIAHEVIPR</sequence>
<protein>
    <submittedName>
        <fullName evidence="2">Nucleotidyltransferase domain-containing protein</fullName>
    </submittedName>
</protein>
<reference evidence="2 3" key="1">
    <citation type="submission" date="2019-02" db="EMBL/GenBank/DDBJ databases">
        <title>Kribbella capetownensis sp. nov. and Kribbella speibonae sp. nov., isolated from soil.</title>
        <authorList>
            <person name="Curtis S.M."/>
            <person name="Norton I."/>
            <person name="Everest G.J."/>
            <person name="Meyers P.R."/>
        </authorList>
    </citation>
    <scope>NUCLEOTIDE SEQUENCE [LARGE SCALE GENOMIC DNA]</scope>
    <source>
        <strain evidence="2 3">NRRL B-24813</strain>
    </source>
</reference>
<dbReference type="EMBL" id="SJKB01000013">
    <property type="protein sequence ID" value="TCC56152.1"/>
    <property type="molecule type" value="Genomic_DNA"/>
</dbReference>
<dbReference type="Proteomes" id="UP000291144">
    <property type="component" value="Unassembled WGS sequence"/>
</dbReference>
<dbReference type="SUPFAM" id="SSF81301">
    <property type="entry name" value="Nucleotidyltransferase"/>
    <property type="match status" value="1"/>
</dbReference>
<dbReference type="GO" id="GO:0016779">
    <property type="term" value="F:nucleotidyltransferase activity"/>
    <property type="evidence" value="ECO:0007669"/>
    <property type="project" value="InterPro"/>
</dbReference>
<keyword evidence="3" id="KW-1185">Reference proteome</keyword>
<evidence type="ECO:0000313" key="3">
    <source>
        <dbReference type="Proteomes" id="UP000291144"/>
    </source>
</evidence>
<dbReference type="Gene3D" id="3.30.460.10">
    <property type="entry name" value="Beta Polymerase, domain 2"/>
    <property type="match status" value="1"/>
</dbReference>
<name>A0A4V2M9P5_9ACTN</name>
<dbReference type="InterPro" id="IPR036390">
    <property type="entry name" value="WH_DNA-bd_sf"/>
</dbReference>
<feature type="domain" description="Polymerase nucleotidyl transferase" evidence="1">
    <location>
        <begin position="95"/>
        <end position="134"/>
    </location>
</feature>
<organism evidence="2 3">
    <name type="scientific">Kribbella pittospori</name>
    <dbReference type="NCBI Taxonomy" id="722689"/>
    <lineage>
        <taxon>Bacteria</taxon>
        <taxon>Bacillati</taxon>
        <taxon>Actinomycetota</taxon>
        <taxon>Actinomycetes</taxon>
        <taxon>Propionibacteriales</taxon>
        <taxon>Kribbellaceae</taxon>
        <taxon>Kribbella</taxon>
    </lineage>
</organism>
<dbReference type="InterPro" id="IPR043519">
    <property type="entry name" value="NT_sf"/>
</dbReference>
<dbReference type="OrthoDB" id="3826063at2"/>
<dbReference type="SUPFAM" id="SSF46785">
    <property type="entry name" value="Winged helix' DNA-binding domain"/>
    <property type="match status" value="1"/>
</dbReference>
<dbReference type="AlphaFoldDB" id="A0A4V2M9P5"/>
<keyword evidence="2" id="KW-0808">Transferase</keyword>
<dbReference type="Pfam" id="PF01909">
    <property type="entry name" value="NTP_transf_2"/>
    <property type="match status" value="1"/>
</dbReference>
<dbReference type="InterPro" id="IPR002934">
    <property type="entry name" value="Polymerase_NTP_transf_dom"/>
</dbReference>
<dbReference type="CDD" id="cd05403">
    <property type="entry name" value="NT_KNTase_like"/>
    <property type="match status" value="1"/>
</dbReference>
<comment type="caution">
    <text evidence="2">The sequence shown here is derived from an EMBL/GenBank/DDBJ whole genome shotgun (WGS) entry which is preliminary data.</text>
</comment>